<reference evidence="2" key="2">
    <citation type="journal article" date="2014" name="ISME J.">
        <title>Microbial stratification in low pH oxic and suboxic macroscopic growths along an acid mine drainage.</title>
        <authorList>
            <person name="Mendez-Garcia C."/>
            <person name="Mesa V."/>
            <person name="Sprenger R.R."/>
            <person name="Richter M."/>
            <person name="Diez M.S."/>
            <person name="Solano J."/>
            <person name="Bargiela R."/>
            <person name="Golyshina O.V."/>
            <person name="Manteca A."/>
            <person name="Ramos J.L."/>
            <person name="Gallego J.R."/>
            <person name="Llorente I."/>
            <person name="Martins Dos Santos V.A."/>
            <person name="Jensen O.N."/>
            <person name="Pelaez A.I."/>
            <person name="Sanchez J."/>
            <person name="Ferrer M."/>
        </authorList>
    </citation>
    <scope>NUCLEOTIDE SEQUENCE</scope>
</reference>
<dbReference type="EMBL" id="AUZX01012629">
    <property type="protein sequence ID" value="EQD38606.1"/>
    <property type="molecule type" value="Genomic_DNA"/>
</dbReference>
<protein>
    <submittedName>
        <fullName evidence="2">ATPase</fullName>
    </submittedName>
</protein>
<dbReference type="AlphaFoldDB" id="T0YST6"/>
<comment type="caution">
    <text evidence="2">The sequence shown here is derived from an EMBL/GenBank/DDBJ whole genome shotgun (WGS) entry which is preliminary data.</text>
</comment>
<dbReference type="SMART" id="SM00382">
    <property type="entry name" value="AAA"/>
    <property type="match status" value="1"/>
</dbReference>
<gene>
    <name evidence="2" type="ORF">B1A_17182</name>
</gene>
<accession>T0YST6</accession>
<evidence type="ECO:0000259" key="1">
    <source>
        <dbReference type="SMART" id="SM00382"/>
    </source>
</evidence>
<reference evidence="2" key="1">
    <citation type="submission" date="2013-08" db="EMBL/GenBank/DDBJ databases">
        <authorList>
            <person name="Mendez C."/>
            <person name="Richter M."/>
            <person name="Ferrer M."/>
            <person name="Sanchez J."/>
        </authorList>
    </citation>
    <scope>NUCLEOTIDE SEQUENCE</scope>
</reference>
<organism evidence="2">
    <name type="scientific">mine drainage metagenome</name>
    <dbReference type="NCBI Taxonomy" id="410659"/>
    <lineage>
        <taxon>unclassified sequences</taxon>
        <taxon>metagenomes</taxon>
        <taxon>ecological metagenomes</taxon>
    </lineage>
</organism>
<dbReference type="Gene3D" id="3.40.50.300">
    <property type="entry name" value="P-loop containing nucleotide triphosphate hydrolases"/>
    <property type="match status" value="1"/>
</dbReference>
<feature type="non-terminal residue" evidence="2">
    <location>
        <position position="258"/>
    </location>
</feature>
<dbReference type="InterPro" id="IPR003593">
    <property type="entry name" value="AAA+_ATPase"/>
</dbReference>
<evidence type="ECO:0000313" key="2">
    <source>
        <dbReference type="EMBL" id="EQD38606.1"/>
    </source>
</evidence>
<dbReference type="InterPro" id="IPR027417">
    <property type="entry name" value="P-loop_NTPase"/>
</dbReference>
<sequence length="258" mass="27724">MDVISNPFSPGAGAPPPELVGRSEILERADILMARVRRQRAEQSLMLTGLRGVGKTVLLNEIGRKARAAGYHTISLEAHTGKNLAALLIPPVRELLYDLNRLAGLNHQVKRGLAVLQSFVGALRVKISDIEFSMDIEPFVGAADSGDMEADLPRLFQAVAEAALEKGTLIILLIDEVQYLSKLEFSALIMAMHRIQQQQLPLALIGAGLPILPALAGQSKSYAERLFAYPSVGPLSRADAFKALQDPAQAAGAPFTAD</sequence>
<dbReference type="Pfam" id="PF13191">
    <property type="entry name" value="AAA_16"/>
    <property type="match status" value="1"/>
</dbReference>
<dbReference type="SUPFAM" id="SSF52540">
    <property type="entry name" value="P-loop containing nucleoside triphosphate hydrolases"/>
    <property type="match status" value="1"/>
</dbReference>
<dbReference type="InterPro" id="IPR041664">
    <property type="entry name" value="AAA_16"/>
</dbReference>
<proteinExistence type="predicted"/>
<name>T0YST6_9ZZZZ</name>
<feature type="domain" description="AAA+ ATPase" evidence="1">
    <location>
        <begin position="41"/>
        <end position="218"/>
    </location>
</feature>